<evidence type="ECO:0000313" key="1">
    <source>
        <dbReference type="EMBL" id="CAE7778594.1"/>
    </source>
</evidence>
<proteinExistence type="predicted"/>
<sequence length="103" mass="11728">SGWSKDVQVEPGTRVVEILRHNVPDVPDGHRLRLVTETAEVLKPDSRVWEPQVLTLVQYKHVVQTSGRPEREERSCLRFVQIPCGEAQVRPGAFRACRCLTEV</sequence>
<gene>
    <name evidence="1" type="ORF">SPIL2461_LOCUS23093</name>
</gene>
<dbReference type="EMBL" id="CAJNIZ010047934">
    <property type="protein sequence ID" value="CAE7778594.1"/>
    <property type="molecule type" value="Genomic_DNA"/>
</dbReference>
<name>A0A812YG10_SYMPI</name>
<comment type="caution">
    <text evidence="1">The sequence shown here is derived from an EMBL/GenBank/DDBJ whole genome shotgun (WGS) entry which is preliminary data.</text>
</comment>
<dbReference type="AlphaFoldDB" id="A0A812YG10"/>
<feature type="non-terminal residue" evidence="1">
    <location>
        <position position="103"/>
    </location>
</feature>
<evidence type="ECO:0000313" key="2">
    <source>
        <dbReference type="Proteomes" id="UP000649617"/>
    </source>
</evidence>
<keyword evidence="2" id="KW-1185">Reference proteome</keyword>
<dbReference type="Proteomes" id="UP000649617">
    <property type="component" value="Unassembled WGS sequence"/>
</dbReference>
<accession>A0A812YG10</accession>
<protein>
    <submittedName>
        <fullName evidence="1">Uncharacterized protein</fullName>
    </submittedName>
</protein>
<feature type="non-terminal residue" evidence="1">
    <location>
        <position position="1"/>
    </location>
</feature>
<organism evidence="1 2">
    <name type="scientific">Symbiodinium pilosum</name>
    <name type="common">Dinoflagellate</name>
    <dbReference type="NCBI Taxonomy" id="2952"/>
    <lineage>
        <taxon>Eukaryota</taxon>
        <taxon>Sar</taxon>
        <taxon>Alveolata</taxon>
        <taxon>Dinophyceae</taxon>
        <taxon>Suessiales</taxon>
        <taxon>Symbiodiniaceae</taxon>
        <taxon>Symbiodinium</taxon>
    </lineage>
</organism>
<reference evidence="1" key="1">
    <citation type="submission" date="2021-02" db="EMBL/GenBank/DDBJ databases">
        <authorList>
            <person name="Dougan E. K."/>
            <person name="Rhodes N."/>
            <person name="Thang M."/>
            <person name="Chan C."/>
        </authorList>
    </citation>
    <scope>NUCLEOTIDE SEQUENCE</scope>
</reference>